<proteinExistence type="predicted"/>
<accession>A0A8H7GP02</accession>
<comment type="caution">
    <text evidence="2">The sequence shown here is derived from an EMBL/GenBank/DDBJ whole genome shotgun (WGS) entry which is preliminary data.</text>
</comment>
<keyword evidence="3" id="KW-1185">Reference proteome</keyword>
<sequence length="200" mass="22678">MPLLAQYWPLLLVMSCGCSSLSEDIDEDRLLQKNQLIEPTLELMLVIFNEDKKHEKFMASRFIDMWGFLKKKAPVILNILDAGHSGKVNKAVSKRLNPKNGQLYSRLLISGINIYERSVPDLDAHEMVKCCRLLGFDENEKLGRDVSNHLWVFISSRGFCLLREWGRYVHDVAAHTSASVIVSDTGGDIFTAVLTLHDCE</sequence>
<feature type="chain" id="PRO_5034201157" evidence="1">
    <location>
        <begin position="21"/>
        <end position="200"/>
    </location>
</feature>
<evidence type="ECO:0000313" key="3">
    <source>
        <dbReference type="Proteomes" id="UP000649328"/>
    </source>
</evidence>
<evidence type="ECO:0000313" key="2">
    <source>
        <dbReference type="EMBL" id="KAF7999854.1"/>
    </source>
</evidence>
<organism evidence="2 3">
    <name type="scientific">Metschnikowia pulcherrima</name>
    <dbReference type="NCBI Taxonomy" id="27326"/>
    <lineage>
        <taxon>Eukaryota</taxon>
        <taxon>Fungi</taxon>
        <taxon>Dikarya</taxon>
        <taxon>Ascomycota</taxon>
        <taxon>Saccharomycotina</taxon>
        <taxon>Pichiomycetes</taxon>
        <taxon>Metschnikowiaceae</taxon>
        <taxon>Metschnikowia</taxon>
    </lineage>
</organism>
<dbReference type="OrthoDB" id="4092881at2759"/>
<feature type="signal peptide" evidence="1">
    <location>
        <begin position="1"/>
        <end position="20"/>
    </location>
</feature>
<keyword evidence="1" id="KW-0732">Signal</keyword>
<gene>
    <name evidence="2" type="ORF">HF325_005703</name>
</gene>
<dbReference type="Proteomes" id="UP000649328">
    <property type="component" value="Unassembled WGS sequence"/>
</dbReference>
<reference evidence="2" key="1">
    <citation type="submission" date="2020-10" db="EMBL/GenBank/DDBJ databases">
        <title>The Whole-Genome Sequence of Metschnikowia persimmonesis, a Novel Endophytic Yeast Species Isolated from Medicinal Plant Diospyros kaki Thumb.</title>
        <authorList>
            <person name="Rahmat E."/>
            <person name="Kang Y."/>
        </authorList>
    </citation>
    <scope>NUCLEOTIDE SEQUENCE</scope>
    <source>
        <strain evidence="2">KIOM G15050</strain>
    </source>
</reference>
<protein>
    <submittedName>
        <fullName evidence="2">Uncharacterized protein</fullName>
    </submittedName>
</protein>
<name>A0A8H7GP02_9ASCO</name>
<dbReference type="EMBL" id="JACBPP010000008">
    <property type="protein sequence ID" value="KAF7999854.1"/>
    <property type="molecule type" value="Genomic_DNA"/>
</dbReference>
<evidence type="ECO:0000256" key="1">
    <source>
        <dbReference type="SAM" id="SignalP"/>
    </source>
</evidence>
<dbReference type="AlphaFoldDB" id="A0A8H7GP02"/>